<dbReference type="AlphaFoldDB" id="A0A1H7FT94"/>
<dbReference type="RefSeq" id="WP_075004502.1">
    <property type="nucleotide sequence ID" value="NZ_FOAP01000001.1"/>
</dbReference>
<organism evidence="1 2">
    <name type="scientific">Stigmatella aurantiaca</name>
    <dbReference type="NCBI Taxonomy" id="41"/>
    <lineage>
        <taxon>Bacteria</taxon>
        <taxon>Pseudomonadati</taxon>
        <taxon>Myxococcota</taxon>
        <taxon>Myxococcia</taxon>
        <taxon>Myxococcales</taxon>
        <taxon>Cystobacterineae</taxon>
        <taxon>Archangiaceae</taxon>
        <taxon>Stigmatella</taxon>
    </lineage>
</organism>
<protein>
    <submittedName>
        <fullName evidence="1">Uncharacterized protein</fullName>
    </submittedName>
</protein>
<dbReference type="EMBL" id="FOAP01000001">
    <property type="protein sequence ID" value="SEK29198.1"/>
    <property type="molecule type" value="Genomic_DNA"/>
</dbReference>
<proteinExistence type="predicted"/>
<dbReference type="Proteomes" id="UP000182719">
    <property type="component" value="Unassembled WGS sequence"/>
</dbReference>
<keyword evidence="2" id="KW-1185">Reference proteome</keyword>
<reference evidence="2" key="1">
    <citation type="submission" date="2016-10" db="EMBL/GenBank/DDBJ databases">
        <authorList>
            <person name="Varghese N."/>
            <person name="Submissions S."/>
        </authorList>
    </citation>
    <scope>NUCLEOTIDE SEQUENCE [LARGE SCALE GENOMIC DNA]</scope>
    <source>
        <strain evidence="2">DSM 17044</strain>
    </source>
</reference>
<gene>
    <name evidence="1" type="ORF">SAMN05444354_101204</name>
</gene>
<dbReference type="OrthoDB" id="5516641at2"/>
<accession>A0A1H7FT94</accession>
<sequence length="90" mass="10132">MAYDGELVKMQNGRWARFQRCRMFRPDGEVAGETMLLIAVELDERYQGLLDEVEDSLAQYRLQGIPVQVQMHPDAQGVTLQPGAAAESVH</sequence>
<evidence type="ECO:0000313" key="2">
    <source>
        <dbReference type="Proteomes" id="UP000182719"/>
    </source>
</evidence>
<name>A0A1H7FT94_STIAU</name>
<evidence type="ECO:0000313" key="1">
    <source>
        <dbReference type="EMBL" id="SEK29198.1"/>
    </source>
</evidence>